<reference evidence="2 3" key="1">
    <citation type="submission" date="2020-04" db="EMBL/GenBank/DDBJ databases">
        <authorList>
            <person name="Alioto T."/>
            <person name="Alioto T."/>
            <person name="Gomez Garrido J."/>
        </authorList>
    </citation>
    <scope>NUCLEOTIDE SEQUENCE [LARGE SCALE GENOMIC DNA]</scope>
</reference>
<keyword evidence="3" id="KW-1185">Reference proteome</keyword>
<proteinExistence type="predicted"/>
<evidence type="ECO:0000313" key="3">
    <source>
        <dbReference type="Proteomes" id="UP000494165"/>
    </source>
</evidence>
<keyword evidence="1" id="KW-0472">Membrane</keyword>
<evidence type="ECO:0000313" key="2">
    <source>
        <dbReference type="EMBL" id="CAB3368126.1"/>
    </source>
</evidence>
<name>A0A8S1CGT0_9INSE</name>
<comment type="caution">
    <text evidence="2">The sequence shown here is derived from an EMBL/GenBank/DDBJ whole genome shotgun (WGS) entry which is preliminary data.</text>
</comment>
<dbReference type="AlphaFoldDB" id="A0A8S1CGT0"/>
<keyword evidence="1" id="KW-1133">Transmembrane helix</keyword>
<feature type="transmembrane region" description="Helical" evidence="1">
    <location>
        <begin position="235"/>
        <end position="253"/>
    </location>
</feature>
<keyword evidence="1" id="KW-0812">Transmembrane</keyword>
<protein>
    <submittedName>
        <fullName evidence="2">Uncharacterized protein</fullName>
    </submittedName>
</protein>
<organism evidence="2 3">
    <name type="scientific">Cloeon dipterum</name>
    <dbReference type="NCBI Taxonomy" id="197152"/>
    <lineage>
        <taxon>Eukaryota</taxon>
        <taxon>Metazoa</taxon>
        <taxon>Ecdysozoa</taxon>
        <taxon>Arthropoda</taxon>
        <taxon>Hexapoda</taxon>
        <taxon>Insecta</taxon>
        <taxon>Pterygota</taxon>
        <taxon>Palaeoptera</taxon>
        <taxon>Ephemeroptera</taxon>
        <taxon>Pisciforma</taxon>
        <taxon>Baetidae</taxon>
        <taxon>Cloeon</taxon>
    </lineage>
</organism>
<dbReference type="Proteomes" id="UP000494165">
    <property type="component" value="Unassembled WGS sequence"/>
</dbReference>
<dbReference type="EMBL" id="CADEPI010000036">
    <property type="protein sequence ID" value="CAB3368126.1"/>
    <property type="molecule type" value="Genomic_DNA"/>
</dbReference>
<dbReference type="OrthoDB" id="2261376at2759"/>
<sequence>MGISEHIGAILGSTGACKKCAILGLLMDQSGLLKPRIIAWWRRFRARSDLQHVSKSPILGVAVKKFIAKWGFIEEDDCPQEIVSLVVEEQTVMGPRSRKFAKMRCDGTLKEGEYFAILGKERDYYLFPNPITWQCMSRLGRGRRRTLSGVLQEQHCLLCYAFVAGRVTRVLLYLFDKFAITSADDTVYVFTVERFSQPSFAITQSSARVQWWAKIGVTPQTPFLYLSQTRFSQCLLFGAVNLITVTLAVILCFDCSPD</sequence>
<gene>
    <name evidence="2" type="ORF">CLODIP_2_CD08122</name>
</gene>
<accession>A0A8S1CGT0</accession>
<evidence type="ECO:0000256" key="1">
    <source>
        <dbReference type="SAM" id="Phobius"/>
    </source>
</evidence>